<gene>
    <name evidence="19" type="primary">Adcy6_1</name>
    <name evidence="19" type="ORF">GWK47_035664</name>
</gene>
<evidence type="ECO:0000256" key="6">
    <source>
        <dbReference type="ARBA" id="ARBA00022723"/>
    </source>
</evidence>
<feature type="transmembrane region" description="Helical" evidence="17">
    <location>
        <begin position="27"/>
        <end position="49"/>
    </location>
</feature>
<dbReference type="PROSITE" id="PS50125">
    <property type="entry name" value="GUANYLATE_CYCLASE_2"/>
    <property type="match status" value="1"/>
</dbReference>
<evidence type="ECO:0000256" key="15">
    <source>
        <dbReference type="ARBA" id="ARBA00023239"/>
    </source>
</evidence>
<dbReference type="OrthoDB" id="2107370at2759"/>
<evidence type="ECO:0000256" key="13">
    <source>
        <dbReference type="ARBA" id="ARBA00023136"/>
    </source>
</evidence>
<evidence type="ECO:0000313" key="20">
    <source>
        <dbReference type="Proteomes" id="UP000770661"/>
    </source>
</evidence>
<evidence type="ECO:0000256" key="17">
    <source>
        <dbReference type="SAM" id="Phobius"/>
    </source>
</evidence>
<dbReference type="EC" id="4.6.1.1" evidence="4"/>
<dbReference type="Proteomes" id="UP000770661">
    <property type="component" value="Unassembled WGS sequence"/>
</dbReference>
<evidence type="ECO:0000256" key="9">
    <source>
        <dbReference type="ARBA" id="ARBA00022840"/>
    </source>
</evidence>
<feature type="transmembrane region" description="Helical" evidence="17">
    <location>
        <begin position="217"/>
        <end position="236"/>
    </location>
</feature>
<comment type="subcellular location">
    <subcellularLocation>
        <location evidence="3">Membrane</location>
        <topology evidence="3">Multi-pass membrane protein</topology>
    </subcellularLocation>
</comment>
<sequence>MNGSVNKEMKLIGIEHSKQSSNIHSKFYVSVGVFVVGVTVASLALLLVVGERTKVLPRWVAGLSEGVACSRTISQMLAALVVLVMFLCCITSMFLLDLNSYQECYLQTTATNTTTTATNTTTNTTTTTTLTTITTDTLLDYDLGINGSEVNIGWVVTNGLTVQAPGQRSEFNVTRGLEVNKCHEDATSHFPDYFTFCVLLVMVSCAVYQLMLSIIKLLLLSGICLAYSCMVLFTHATLFDNQDALILMSSGSGEVFVSRYVTVAVLMGFTLVFVIHARQTEATSRLDFLWKLQAHSEKEETEHLQAYNRKLISNILPEHVAIHFLSVDRAADELYHEECESVCILFASIPNFSDFYVELESNNEGVECLRLLNEIIADFDELLEEERFRNIEKIKSTGATYMAAAGLTQATRDLKTFGHVTAMADYALRLRDQLEYVNEHSFNNFKIRIGIAIGPVVAGVIGARKPQYDIWGNAVNVASRMDSTGELDKIQVTQDVYQILHKKGYPLTCRGTIKVQRQG</sequence>
<evidence type="ECO:0000256" key="10">
    <source>
        <dbReference type="ARBA" id="ARBA00022842"/>
    </source>
</evidence>
<dbReference type="GO" id="GO:0035556">
    <property type="term" value="P:intracellular signal transduction"/>
    <property type="evidence" value="ECO:0007669"/>
    <property type="project" value="InterPro"/>
</dbReference>
<keyword evidence="5 17" id="KW-0812">Transmembrane</keyword>
<dbReference type="EMBL" id="JACEEZ010003883">
    <property type="protein sequence ID" value="KAG0726896.1"/>
    <property type="molecule type" value="Genomic_DNA"/>
</dbReference>
<evidence type="ECO:0000256" key="11">
    <source>
        <dbReference type="ARBA" id="ARBA00022989"/>
    </source>
</evidence>
<dbReference type="EMBL" id="JACEEZ010003883">
    <property type="protein sequence ID" value="KAG0726897.1"/>
    <property type="molecule type" value="Genomic_DNA"/>
</dbReference>
<feature type="transmembrane region" description="Helical" evidence="17">
    <location>
        <begin position="193"/>
        <end position="210"/>
    </location>
</feature>
<dbReference type="AlphaFoldDB" id="A0A8J4YGJ6"/>
<comment type="similarity">
    <text evidence="16">Belongs to the adenylyl cyclase class-4/guanylyl cyclase family.</text>
</comment>
<comment type="caution">
    <text evidence="19">The sequence shown here is derived from an EMBL/GenBank/DDBJ whole genome shotgun (WGS) entry which is preliminary data.</text>
</comment>
<name>A0A8J4YGJ6_CHIOP</name>
<evidence type="ECO:0000256" key="4">
    <source>
        <dbReference type="ARBA" id="ARBA00012201"/>
    </source>
</evidence>
<evidence type="ECO:0000256" key="2">
    <source>
        <dbReference type="ARBA" id="ARBA00001946"/>
    </source>
</evidence>
<dbReference type="GO" id="GO:0005886">
    <property type="term" value="C:plasma membrane"/>
    <property type="evidence" value="ECO:0007669"/>
    <property type="project" value="TreeGrafter"/>
</dbReference>
<comment type="cofactor">
    <cofactor evidence="2">
        <name>Mg(2+)</name>
        <dbReference type="ChEBI" id="CHEBI:18420"/>
    </cofactor>
</comment>
<dbReference type="InterPro" id="IPR029787">
    <property type="entry name" value="Nucleotide_cyclase"/>
</dbReference>
<dbReference type="Gene3D" id="3.30.70.1230">
    <property type="entry name" value="Nucleotide cyclase"/>
    <property type="match status" value="1"/>
</dbReference>
<dbReference type="PANTHER" id="PTHR45627:SF16">
    <property type="entry name" value="ADENYLATE CYCLASE"/>
    <property type="match status" value="1"/>
</dbReference>
<dbReference type="GO" id="GO:0046872">
    <property type="term" value="F:metal ion binding"/>
    <property type="evidence" value="ECO:0007669"/>
    <property type="project" value="UniProtKB-KW"/>
</dbReference>
<evidence type="ECO:0000256" key="5">
    <source>
        <dbReference type="ARBA" id="ARBA00022692"/>
    </source>
</evidence>
<dbReference type="GO" id="GO:0005524">
    <property type="term" value="F:ATP binding"/>
    <property type="evidence" value="ECO:0007669"/>
    <property type="project" value="UniProtKB-KW"/>
</dbReference>
<dbReference type="PROSITE" id="PS00452">
    <property type="entry name" value="GUANYLATE_CYCLASE_1"/>
    <property type="match status" value="1"/>
</dbReference>
<evidence type="ECO:0000259" key="18">
    <source>
        <dbReference type="PROSITE" id="PS50125"/>
    </source>
</evidence>
<dbReference type="GO" id="GO:0004016">
    <property type="term" value="F:adenylate cyclase activity"/>
    <property type="evidence" value="ECO:0007669"/>
    <property type="project" value="UniProtKB-EC"/>
</dbReference>
<evidence type="ECO:0000313" key="19">
    <source>
        <dbReference type="EMBL" id="KAG0726897.1"/>
    </source>
</evidence>
<keyword evidence="14" id="KW-0325">Glycoprotein</keyword>
<keyword evidence="7" id="KW-0677">Repeat</keyword>
<dbReference type="CDD" id="cd07302">
    <property type="entry name" value="CHD"/>
    <property type="match status" value="1"/>
</dbReference>
<comment type="catalytic activity">
    <reaction evidence="1">
        <text>ATP = 3',5'-cyclic AMP + diphosphate</text>
        <dbReference type="Rhea" id="RHEA:15389"/>
        <dbReference type="ChEBI" id="CHEBI:30616"/>
        <dbReference type="ChEBI" id="CHEBI:33019"/>
        <dbReference type="ChEBI" id="CHEBI:58165"/>
        <dbReference type="EC" id="4.6.1.1"/>
    </reaction>
</comment>
<feature type="transmembrane region" description="Helical" evidence="17">
    <location>
        <begin position="77"/>
        <end position="96"/>
    </location>
</feature>
<dbReference type="SUPFAM" id="SSF55073">
    <property type="entry name" value="Nucleotide cyclase"/>
    <property type="match status" value="1"/>
</dbReference>
<keyword evidence="13 17" id="KW-0472">Membrane</keyword>
<evidence type="ECO:0000256" key="3">
    <source>
        <dbReference type="ARBA" id="ARBA00004141"/>
    </source>
</evidence>
<dbReference type="GO" id="GO:0006171">
    <property type="term" value="P:cAMP biosynthetic process"/>
    <property type="evidence" value="ECO:0007669"/>
    <property type="project" value="UniProtKB-KW"/>
</dbReference>
<keyword evidence="11 17" id="KW-1133">Transmembrane helix</keyword>
<keyword evidence="9" id="KW-0067">ATP-binding</keyword>
<keyword evidence="12" id="KW-0115">cAMP biosynthesis</keyword>
<reference evidence="19" key="1">
    <citation type="submission" date="2020-07" db="EMBL/GenBank/DDBJ databases">
        <title>The High-quality genome of the commercially important snow crab, Chionoecetes opilio.</title>
        <authorList>
            <person name="Jeong J.-H."/>
            <person name="Ryu S."/>
        </authorList>
    </citation>
    <scope>NUCLEOTIDE SEQUENCE</scope>
    <source>
        <strain evidence="19">MADBK_172401_WGS</strain>
        <tissue evidence="19">Digestive gland</tissue>
    </source>
</reference>
<keyword evidence="20" id="KW-1185">Reference proteome</keyword>
<evidence type="ECO:0000256" key="1">
    <source>
        <dbReference type="ARBA" id="ARBA00001593"/>
    </source>
</evidence>
<evidence type="ECO:0000256" key="16">
    <source>
        <dbReference type="RuleBase" id="RU000405"/>
    </source>
</evidence>
<dbReference type="GO" id="GO:0007189">
    <property type="term" value="P:adenylate cyclase-activating G protein-coupled receptor signaling pathway"/>
    <property type="evidence" value="ECO:0007669"/>
    <property type="project" value="TreeGrafter"/>
</dbReference>
<evidence type="ECO:0000256" key="14">
    <source>
        <dbReference type="ARBA" id="ARBA00023180"/>
    </source>
</evidence>
<dbReference type="FunFam" id="3.30.70.1230:FF:000001">
    <property type="entry name" value="Adenylate cyclase"/>
    <property type="match status" value="1"/>
</dbReference>
<keyword evidence="6" id="KW-0479">Metal-binding</keyword>
<dbReference type="SMART" id="SM00044">
    <property type="entry name" value="CYCc"/>
    <property type="match status" value="1"/>
</dbReference>
<feature type="domain" description="Guanylate cyclase" evidence="18">
    <location>
        <begin position="343"/>
        <end position="482"/>
    </location>
</feature>
<protein>
    <recommendedName>
        <fullName evidence="4">adenylate cyclase</fullName>
        <ecNumber evidence="4">4.6.1.1</ecNumber>
    </recommendedName>
</protein>
<dbReference type="Pfam" id="PF00211">
    <property type="entry name" value="Guanylate_cyc"/>
    <property type="match status" value="1"/>
</dbReference>
<proteinExistence type="inferred from homology"/>
<keyword evidence="8" id="KW-0547">Nucleotide-binding</keyword>
<dbReference type="InterPro" id="IPR001054">
    <property type="entry name" value="A/G_cyclase"/>
</dbReference>
<organism evidence="19 20">
    <name type="scientific">Chionoecetes opilio</name>
    <name type="common">Atlantic snow crab</name>
    <name type="synonym">Cancer opilio</name>
    <dbReference type="NCBI Taxonomy" id="41210"/>
    <lineage>
        <taxon>Eukaryota</taxon>
        <taxon>Metazoa</taxon>
        <taxon>Ecdysozoa</taxon>
        <taxon>Arthropoda</taxon>
        <taxon>Crustacea</taxon>
        <taxon>Multicrustacea</taxon>
        <taxon>Malacostraca</taxon>
        <taxon>Eumalacostraca</taxon>
        <taxon>Eucarida</taxon>
        <taxon>Decapoda</taxon>
        <taxon>Pleocyemata</taxon>
        <taxon>Brachyura</taxon>
        <taxon>Eubrachyura</taxon>
        <taxon>Majoidea</taxon>
        <taxon>Majidae</taxon>
        <taxon>Chionoecetes</taxon>
    </lineage>
</organism>
<keyword evidence="15 16" id="KW-0456">Lyase</keyword>
<evidence type="ECO:0000256" key="8">
    <source>
        <dbReference type="ARBA" id="ARBA00022741"/>
    </source>
</evidence>
<evidence type="ECO:0000256" key="12">
    <source>
        <dbReference type="ARBA" id="ARBA00022998"/>
    </source>
</evidence>
<evidence type="ECO:0000256" key="7">
    <source>
        <dbReference type="ARBA" id="ARBA00022737"/>
    </source>
</evidence>
<keyword evidence="10" id="KW-0460">Magnesium</keyword>
<dbReference type="PANTHER" id="PTHR45627">
    <property type="entry name" value="ADENYLATE CYCLASE TYPE 1"/>
    <property type="match status" value="1"/>
</dbReference>
<accession>A0A8J4YGJ6</accession>
<feature type="transmembrane region" description="Helical" evidence="17">
    <location>
        <begin position="256"/>
        <end position="275"/>
    </location>
</feature>
<dbReference type="InterPro" id="IPR018297">
    <property type="entry name" value="A/G_cyclase_CS"/>
</dbReference>